<feature type="transmembrane region" description="Helical" evidence="2">
    <location>
        <begin position="580"/>
        <end position="601"/>
    </location>
</feature>
<dbReference type="GO" id="GO:0005886">
    <property type="term" value="C:plasma membrane"/>
    <property type="evidence" value="ECO:0007669"/>
    <property type="project" value="TreeGrafter"/>
</dbReference>
<proteinExistence type="predicted"/>
<evidence type="ECO:0000313" key="4">
    <source>
        <dbReference type="Proteomes" id="UP000182135"/>
    </source>
</evidence>
<dbReference type="SUPFAM" id="SSF82714">
    <property type="entry name" value="Multidrug efflux transporter AcrB TolC docking domain, DN and DC subdomains"/>
    <property type="match status" value="2"/>
</dbReference>
<dbReference type="eggNOG" id="COG0841">
    <property type="taxonomic scope" value="Bacteria"/>
</dbReference>
<accession>A0A1I2JKK9</accession>
<feature type="transmembrane region" description="Helical" evidence="2">
    <location>
        <begin position="657"/>
        <end position="676"/>
    </location>
</feature>
<dbReference type="RefSeq" id="WP_074844402.1">
    <property type="nucleotide sequence ID" value="NZ_BAAACD010000024.1"/>
</dbReference>
<dbReference type="InterPro" id="IPR001036">
    <property type="entry name" value="Acrflvin-R"/>
</dbReference>
<feature type="transmembrane region" description="Helical" evidence="2">
    <location>
        <begin position="554"/>
        <end position="574"/>
    </location>
</feature>
<evidence type="ECO:0000313" key="3">
    <source>
        <dbReference type="EMBL" id="SFF55382.1"/>
    </source>
</evidence>
<evidence type="ECO:0000256" key="1">
    <source>
        <dbReference type="SAM" id="Coils"/>
    </source>
</evidence>
<dbReference type="GO" id="GO:0042910">
    <property type="term" value="F:xenobiotic transmembrane transporter activity"/>
    <property type="evidence" value="ECO:0007669"/>
    <property type="project" value="TreeGrafter"/>
</dbReference>
<reference evidence="3 4" key="1">
    <citation type="submission" date="2016-10" db="EMBL/GenBank/DDBJ databases">
        <authorList>
            <person name="de Groot N.N."/>
        </authorList>
    </citation>
    <scope>NUCLEOTIDE SEQUENCE [LARGE SCALE GENOMIC DNA]</scope>
    <source>
        <strain evidence="3 4">NLAE-zl-G419</strain>
    </source>
</reference>
<keyword evidence="2" id="KW-1133">Transmembrane helix</keyword>
<feature type="transmembrane region" description="Helical" evidence="2">
    <location>
        <begin position="1073"/>
        <end position="1093"/>
    </location>
</feature>
<keyword evidence="2" id="KW-0472">Membrane</keyword>
<dbReference type="OrthoDB" id="9757876at2"/>
<dbReference type="PANTHER" id="PTHR32063:SF0">
    <property type="entry name" value="SWARMING MOTILITY PROTEIN SWRC"/>
    <property type="match status" value="1"/>
</dbReference>
<dbReference type="SUPFAM" id="SSF82693">
    <property type="entry name" value="Multidrug efflux transporter AcrB pore domain, PN1, PN2, PC1 and PC2 subdomains"/>
    <property type="match status" value="2"/>
</dbReference>
<keyword evidence="4" id="KW-1185">Reference proteome</keyword>
<name>A0A1I2JKK9_9CLOT</name>
<dbReference type="PROSITE" id="PS51257">
    <property type="entry name" value="PROKAR_LIPOPROTEIN"/>
    <property type="match status" value="1"/>
</dbReference>
<dbReference type="AlphaFoldDB" id="A0A1I2JKK9"/>
<feature type="coiled-coil region" evidence="1">
    <location>
        <begin position="215"/>
        <end position="285"/>
    </location>
</feature>
<feature type="transmembrane region" description="Helical" evidence="2">
    <location>
        <begin position="714"/>
        <end position="732"/>
    </location>
</feature>
<dbReference type="SUPFAM" id="SSF82866">
    <property type="entry name" value="Multidrug efflux transporter AcrB transmembrane domain"/>
    <property type="match status" value="2"/>
</dbReference>
<protein>
    <submittedName>
        <fullName evidence="3">Hydrophobic/amphiphilic exporter-1, HAE1 family</fullName>
    </submittedName>
</protein>
<feature type="transmembrane region" description="Helical" evidence="2">
    <location>
        <begin position="1172"/>
        <end position="1199"/>
    </location>
</feature>
<dbReference type="Gene3D" id="3.30.70.1320">
    <property type="entry name" value="Multidrug efflux transporter AcrB pore domain like"/>
    <property type="match status" value="2"/>
</dbReference>
<organism evidence="3 4">
    <name type="scientific">Clostridium cadaveris</name>
    <dbReference type="NCBI Taxonomy" id="1529"/>
    <lineage>
        <taxon>Bacteria</taxon>
        <taxon>Bacillati</taxon>
        <taxon>Bacillota</taxon>
        <taxon>Clostridia</taxon>
        <taxon>Eubacteriales</taxon>
        <taxon>Clostridiaceae</taxon>
        <taxon>Clostridium</taxon>
    </lineage>
</organism>
<feature type="transmembrane region" description="Helical" evidence="2">
    <location>
        <begin position="622"/>
        <end position="645"/>
    </location>
</feature>
<dbReference type="Proteomes" id="UP000182135">
    <property type="component" value="Unassembled WGS sequence"/>
</dbReference>
<gene>
    <name evidence="3" type="ORF">SAMN04487885_102194</name>
</gene>
<feature type="coiled-coil region" evidence="1">
    <location>
        <begin position="311"/>
        <end position="384"/>
    </location>
</feature>
<feature type="transmembrane region" description="Helical" evidence="2">
    <location>
        <begin position="528"/>
        <end position="547"/>
    </location>
</feature>
<dbReference type="STRING" id="1529.SAMN04487885_102194"/>
<dbReference type="Pfam" id="PF00873">
    <property type="entry name" value="ACR_tran"/>
    <property type="match status" value="2"/>
</dbReference>
<dbReference type="PRINTS" id="PR00702">
    <property type="entry name" value="ACRIFLAVINRP"/>
</dbReference>
<feature type="transmembrane region" description="Helical" evidence="2">
    <location>
        <begin position="1145"/>
        <end position="1166"/>
    </location>
</feature>
<sequence length="1218" mass="133130">MISKYSVKKPMTVAVAMILVVLLGCISFTKMTTDLLPSIDLPYVMIITSYPGASPEKIETAVTKPLESVLATTSGVKNINSVSSENSSTIMLEFNQDVNMDSAIIEMNSKIDMVKAQLKDETIGSPMMMKLNPDMLPVMVASVDVSGLDVKEVTKVVKEDIIPEFERIDGVASVSGIGLVEKKLKIQLDDKKIDSINNKVLSSVDDKLAEGKTKLDAAKAKLEDSKKILAKEREVKSSQIVDSSIAISDGRIQLENALKNLPKTQNELEKKREGLIKQKELLEELIKWQMNQGIPVLDEEKNALEQFNIGIKQINDGIEAIKQQKPDLEAKLIELSKGQKNLEVGKMILSEEMAKASVTISNAEAELDKNIKQFEESRDEAYKKAGVKEVFTKDTISKILKAENFAMPAGYINESGEKYLVKVGEQFSTVEELENLLLFNINVEGVGPIYLKDVAKVEFIDNAEDMYAKVNGNDGVVLSFQKQSTASTAAVSDKINETIKKMESSNDGINITPLDDQGIYINVVVQSVLNNLILGGILAVIILFIFLRSIKPTIIIAFSIPISLLFAVVMMYFSGVTMNIISLAGLALGVGMLVDNSIVVIENIYRLRNQGVNAAKAAVKGAAQVSGAIFASTLTTICVFLPIVFTEGISRQLFTDMGLTIAYSLIASLVIALTLVPAMSSNMLIQADEKEHKFFDKFVEKYERILGWSLKHKASIMILVVIMLVVSIAASVSKGTTLMPSMDSNQISISIKMPKGSTRDEARAMSDIVMDRILTIEDIDTAGAMQNSGSSTMMGMGGNENSVSFYVLLNKDKKLSSKEVADIITEKTSDLDCKIKVQSSNMDMSALGGSGISVEVKGNNIDRLKQISKDIAEILKDTEGTIDISDGLDGGTMETRIVVDKNKAMEKGLTVAQVYQEVASAIISESEAITLNVESNEYPVILVNDDESKLNREDLKNHEITIKKDGNEETVLLKEIAVISEEQSLKSINREGQIRAMTVKAYIDSSHNIGLVSNDFKKKLKNYDVPEGYTVEMKGEDKSIKDAFTDLVKMIALAIAFIYLIMVAQFQSLLSPFIVLFTIPLAFTGGFLALALTGFEISMIALLGFLVLSGVVVNNGIVFVDYVNQLRLEGMDKKEAILVTGKTRIRPILMTALTTILGLSTLAMGIGMGSDMIQPMAIVTIGGLSYATILTLFVVPIMYDILHRKPLKPIVIDDNDLK</sequence>
<dbReference type="PANTHER" id="PTHR32063">
    <property type="match status" value="1"/>
</dbReference>
<keyword evidence="2" id="KW-0812">Transmembrane</keyword>
<dbReference type="Gene3D" id="3.30.70.1430">
    <property type="entry name" value="Multidrug efflux transporter AcrB pore domain"/>
    <property type="match status" value="2"/>
</dbReference>
<evidence type="ECO:0000256" key="2">
    <source>
        <dbReference type="SAM" id="Phobius"/>
    </source>
</evidence>
<feature type="transmembrane region" description="Helical" evidence="2">
    <location>
        <begin position="1047"/>
        <end position="1066"/>
    </location>
</feature>
<dbReference type="Gene3D" id="3.30.70.1440">
    <property type="entry name" value="Multidrug efflux transporter AcrB pore domain"/>
    <property type="match status" value="1"/>
</dbReference>
<dbReference type="EMBL" id="FOOE01000002">
    <property type="protein sequence ID" value="SFF55382.1"/>
    <property type="molecule type" value="Genomic_DNA"/>
</dbReference>
<dbReference type="Gene3D" id="1.20.1640.10">
    <property type="entry name" value="Multidrug efflux transporter AcrB transmembrane domain"/>
    <property type="match status" value="3"/>
</dbReference>
<keyword evidence="1" id="KW-0175">Coiled coil</keyword>
<dbReference type="Gene3D" id="3.30.2090.10">
    <property type="entry name" value="Multidrug efflux transporter AcrB TolC docking domain, DN and DC subdomains"/>
    <property type="match status" value="3"/>
</dbReference>
<dbReference type="InterPro" id="IPR027463">
    <property type="entry name" value="AcrB_DN_DC_subdom"/>
</dbReference>
<feature type="transmembrane region" description="Helical" evidence="2">
    <location>
        <begin position="1099"/>
        <end position="1124"/>
    </location>
</feature>